<dbReference type="FunFam" id="3.40.50.2300:FF:000001">
    <property type="entry name" value="DNA-binding response regulator PhoB"/>
    <property type="match status" value="1"/>
</dbReference>
<evidence type="ECO:0000259" key="9">
    <source>
        <dbReference type="PROSITE" id="PS51755"/>
    </source>
</evidence>
<evidence type="ECO:0000256" key="2">
    <source>
        <dbReference type="ARBA" id="ARBA00023012"/>
    </source>
</evidence>
<dbReference type="Pfam" id="PF00486">
    <property type="entry name" value="Trans_reg_C"/>
    <property type="match status" value="1"/>
</dbReference>
<feature type="DNA-binding region" description="OmpR/PhoB-type" evidence="7">
    <location>
        <begin position="130"/>
        <end position="232"/>
    </location>
</feature>
<reference evidence="10 11" key="1">
    <citation type="submission" date="2018-05" db="EMBL/GenBank/DDBJ databases">
        <title>Leucothrix arctica sp. nov., isolated from Arctic seawater.</title>
        <authorList>
            <person name="Choi A."/>
            <person name="Baek K."/>
        </authorList>
    </citation>
    <scope>NUCLEOTIDE SEQUENCE [LARGE SCALE GENOMIC DNA]</scope>
    <source>
        <strain evidence="10 11">JCM 18388</strain>
    </source>
</reference>
<dbReference type="GO" id="GO:0005829">
    <property type="term" value="C:cytosol"/>
    <property type="evidence" value="ECO:0007669"/>
    <property type="project" value="TreeGrafter"/>
</dbReference>
<evidence type="ECO:0000256" key="1">
    <source>
        <dbReference type="ARBA" id="ARBA00022553"/>
    </source>
</evidence>
<dbReference type="Gene3D" id="6.10.250.690">
    <property type="match status" value="1"/>
</dbReference>
<dbReference type="InterPro" id="IPR011006">
    <property type="entry name" value="CheY-like_superfamily"/>
</dbReference>
<evidence type="ECO:0000313" key="10">
    <source>
        <dbReference type="EMBL" id="PWQ98226.1"/>
    </source>
</evidence>
<dbReference type="InterPro" id="IPR016032">
    <property type="entry name" value="Sig_transdc_resp-reg_C-effctor"/>
</dbReference>
<keyword evidence="11" id="KW-1185">Reference proteome</keyword>
<proteinExistence type="predicted"/>
<dbReference type="PANTHER" id="PTHR48111">
    <property type="entry name" value="REGULATOR OF RPOS"/>
    <property type="match status" value="1"/>
</dbReference>
<dbReference type="EMBL" id="QGKM01000017">
    <property type="protein sequence ID" value="PWQ98226.1"/>
    <property type="molecule type" value="Genomic_DNA"/>
</dbReference>
<keyword evidence="5" id="KW-0804">Transcription</keyword>
<dbReference type="InterPro" id="IPR001867">
    <property type="entry name" value="OmpR/PhoB-type_DNA-bd"/>
</dbReference>
<protein>
    <submittedName>
        <fullName evidence="10">DNA-binding response regulator</fullName>
    </submittedName>
</protein>
<dbReference type="CDD" id="cd00383">
    <property type="entry name" value="trans_reg_C"/>
    <property type="match status" value="1"/>
</dbReference>
<evidence type="ECO:0000256" key="4">
    <source>
        <dbReference type="ARBA" id="ARBA00023125"/>
    </source>
</evidence>
<dbReference type="AlphaFoldDB" id="A0A317CI97"/>
<evidence type="ECO:0000256" key="3">
    <source>
        <dbReference type="ARBA" id="ARBA00023015"/>
    </source>
</evidence>
<dbReference type="PANTHER" id="PTHR48111:SF1">
    <property type="entry name" value="TWO-COMPONENT RESPONSE REGULATOR ORR33"/>
    <property type="match status" value="1"/>
</dbReference>
<dbReference type="PROSITE" id="PS51755">
    <property type="entry name" value="OMPR_PHOB"/>
    <property type="match status" value="1"/>
</dbReference>
<dbReference type="CDD" id="cd17574">
    <property type="entry name" value="REC_OmpR"/>
    <property type="match status" value="1"/>
</dbReference>
<keyword evidence="1 6" id="KW-0597">Phosphoprotein</keyword>
<dbReference type="Proteomes" id="UP000245539">
    <property type="component" value="Unassembled WGS sequence"/>
</dbReference>
<dbReference type="GO" id="GO:0000976">
    <property type="term" value="F:transcription cis-regulatory region binding"/>
    <property type="evidence" value="ECO:0007669"/>
    <property type="project" value="TreeGrafter"/>
</dbReference>
<keyword evidence="4 7" id="KW-0238">DNA-binding</keyword>
<gene>
    <name evidence="10" type="ORF">DKW60_08345</name>
</gene>
<dbReference type="SMART" id="SM00862">
    <property type="entry name" value="Trans_reg_C"/>
    <property type="match status" value="1"/>
</dbReference>
<evidence type="ECO:0000256" key="5">
    <source>
        <dbReference type="ARBA" id="ARBA00023163"/>
    </source>
</evidence>
<dbReference type="SUPFAM" id="SSF52172">
    <property type="entry name" value="CheY-like"/>
    <property type="match status" value="1"/>
</dbReference>
<dbReference type="GO" id="GO:0000156">
    <property type="term" value="F:phosphorelay response regulator activity"/>
    <property type="evidence" value="ECO:0007669"/>
    <property type="project" value="TreeGrafter"/>
</dbReference>
<organism evidence="10 11">
    <name type="scientific">Leucothrix pacifica</name>
    <dbReference type="NCBI Taxonomy" id="1247513"/>
    <lineage>
        <taxon>Bacteria</taxon>
        <taxon>Pseudomonadati</taxon>
        <taxon>Pseudomonadota</taxon>
        <taxon>Gammaproteobacteria</taxon>
        <taxon>Thiotrichales</taxon>
        <taxon>Thiotrichaceae</taxon>
        <taxon>Leucothrix</taxon>
    </lineage>
</organism>
<dbReference type="Gene3D" id="1.10.10.10">
    <property type="entry name" value="Winged helix-like DNA-binding domain superfamily/Winged helix DNA-binding domain"/>
    <property type="match status" value="1"/>
</dbReference>
<keyword evidence="3" id="KW-0805">Transcription regulation</keyword>
<accession>A0A317CI97</accession>
<dbReference type="RefSeq" id="WP_109837198.1">
    <property type="nucleotide sequence ID" value="NZ_QGKM01000017.1"/>
</dbReference>
<dbReference type="GO" id="GO:0006355">
    <property type="term" value="P:regulation of DNA-templated transcription"/>
    <property type="evidence" value="ECO:0007669"/>
    <property type="project" value="InterPro"/>
</dbReference>
<dbReference type="InterPro" id="IPR039420">
    <property type="entry name" value="WalR-like"/>
</dbReference>
<evidence type="ECO:0000313" key="11">
    <source>
        <dbReference type="Proteomes" id="UP000245539"/>
    </source>
</evidence>
<dbReference type="Pfam" id="PF00072">
    <property type="entry name" value="Response_reg"/>
    <property type="match status" value="1"/>
</dbReference>
<sequence length="239" mass="26637">MSQTHKILIVEDEPAIRMGLIDVFVYHGYEVDFADNGNDGLAKGLSGEFDLILLDVMLPGMDGFEICNRIREQSRDQAIIMLTAKSNDEDIIQGLSLGADDYVSKPFSVAQLVLRVQAVLRRVVGSNEAVTCIELSEDTMIDCQNLSGKAGDKVLSFTRREIDLLQYLQANSERPVSRDELLHKVWGYADDLELETRTVDIHIAKLRRKIEADSASPVFLTTVRGAGYKLEIQPPSPLK</sequence>
<dbReference type="InterPro" id="IPR036388">
    <property type="entry name" value="WH-like_DNA-bd_sf"/>
</dbReference>
<dbReference type="InterPro" id="IPR001789">
    <property type="entry name" value="Sig_transdc_resp-reg_receiver"/>
</dbReference>
<feature type="modified residue" description="4-aspartylphosphate" evidence="6">
    <location>
        <position position="55"/>
    </location>
</feature>
<dbReference type="PROSITE" id="PS50110">
    <property type="entry name" value="RESPONSE_REGULATORY"/>
    <property type="match status" value="1"/>
</dbReference>
<comment type="caution">
    <text evidence="10">The sequence shown here is derived from an EMBL/GenBank/DDBJ whole genome shotgun (WGS) entry which is preliminary data.</text>
</comment>
<dbReference type="OrthoDB" id="9802426at2"/>
<dbReference type="SMART" id="SM00448">
    <property type="entry name" value="REC"/>
    <property type="match status" value="1"/>
</dbReference>
<dbReference type="Gene3D" id="3.40.50.2300">
    <property type="match status" value="1"/>
</dbReference>
<dbReference type="SUPFAM" id="SSF46894">
    <property type="entry name" value="C-terminal effector domain of the bipartite response regulators"/>
    <property type="match status" value="1"/>
</dbReference>
<evidence type="ECO:0000256" key="6">
    <source>
        <dbReference type="PROSITE-ProRule" id="PRU00169"/>
    </source>
</evidence>
<dbReference type="GO" id="GO:0032993">
    <property type="term" value="C:protein-DNA complex"/>
    <property type="evidence" value="ECO:0007669"/>
    <property type="project" value="TreeGrafter"/>
</dbReference>
<keyword evidence="2" id="KW-0902">Two-component regulatory system</keyword>
<evidence type="ECO:0000259" key="8">
    <source>
        <dbReference type="PROSITE" id="PS50110"/>
    </source>
</evidence>
<evidence type="ECO:0000256" key="7">
    <source>
        <dbReference type="PROSITE-ProRule" id="PRU01091"/>
    </source>
</evidence>
<feature type="domain" description="OmpR/PhoB-type" evidence="9">
    <location>
        <begin position="130"/>
        <end position="232"/>
    </location>
</feature>
<feature type="domain" description="Response regulatory" evidence="8">
    <location>
        <begin position="6"/>
        <end position="120"/>
    </location>
</feature>
<name>A0A317CI97_9GAMM</name>